<dbReference type="PANTHER" id="PTHR30349:SF64">
    <property type="entry name" value="PROPHAGE INTEGRASE INTD-RELATED"/>
    <property type="match status" value="1"/>
</dbReference>
<dbReference type="InterPro" id="IPR050090">
    <property type="entry name" value="Tyrosine_recombinase_XerCD"/>
</dbReference>
<reference evidence="6" key="1">
    <citation type="submission" date="2023-10" db="EMBL/GenBank/DDBJ databases">
        <title>Genome of Potential pathogenic bacteria in Crohn's disease.</title>
        <authorList>
            <person name="Rodriguez-Palacios A."/>
        </authorList>
    </citation>
    <scope>NUCLEOTIDE SEQUENCE</scope>
    <source>
        <strain evidence="6">CavFT-hAR11</strain>
    </source>
</reference>
<comment type="caution">
    <text evidence="6">The sequence shown here is derived from an EMBL/GenBank/DDBJ whole genome shotgun (WGS) entry which is preliminary data.</text>
</comment>
<dbReference type="Pfam" id="PF13102">
    <property type="entry name" value="Phage_int_SAM_5"/>
    <property type="match status" value="1"/>
</dbReference>
<dbReference type="AlphaFoldDB" id="A0AAE4L431"/>
<dbReference type="InterPro" id="IPR013762">
    <property type="entry name" value="Integrase-like_cat_sf"/>
</dbReference>
<evidence type="ECO:0000256" key="2">
    <source>
        <dbReference type="ARBA" id="ARBA00023125"/>
    </source>
</evidence>
<sequence>MSAIYHSRILRHKTIKTNNMQYCKSVTLRMRDRRNGTKSLFLDFWPGYRNPETMELIRRRSLGMYIYANPISTQQKKYNEAILAKAEAIRCKVFIEVINEKYDFFNQDRLKEDFLAYFKNIVNRNFAKCDAAYKHFSRFCHNKCTFEMLDTVFCNKYKEYLLDTKVSARGKVMVNKPISRNTASAYWNIFKQVLTKAYRERRLVDNIASLLDNIPCTIPVKQSLSLEEVRKLYNSECSVPVVRKAAIFSCLSGLRISDILNLKWENIQTYADGGHYLDFKCVKTQRQTQVPIGDDAYELIQPQTTDKYIFSGFNRTMTYRVMQDWIKECGIKKHITFHCFRHTYASLQLELGTDIYTVQHLLNHKNVSTTQIYASHADPKTREAADRIRLTNVKMEMQENENINVNAETKRKKEKGKSKK</sequence>
<feature type="compositionally biased region" description="Basic residues" evidence="4">
    <location>
        <begin position="410"/>
        <end position="420"/>
    </location>
</feature>
<proteinExistence type="inferred from homology"/>
<dbReference type="CDD" id="cd01185">
    <property type="entry name" value="INTN1_C_like"/>
    <property type="match status" value="1"/>
</dbReference>
<keyword evidence="3" id="KW-0233">DNA recombination</keyword>
<evidence type="ECO:0000313" key="7">
    <source>
        <dbReference type="Proteomes" id="UP001181239"/>
    </source>
</evidence>
<dbReference type="PANTHER" id="PTHR30349">
    <property type="entry name" value="PHAGE INTEGRASE-RELATED"/>
    <property type="match status" value="1"/>
</dbReference>
<accession>A0AAE4L431</accession>
<name>A0AAE4L431_PHOVU</name>
<dbReference type="GO" id="GO:0006310">
    <property type="term" value="P:DNA recombination"/>
    <property type="evidence" value="ECO:0007669"/>
    <property type="project" value="UniProtKB-KW"/>
</dbReference>
<evidence type="ECO:0000313" key="6">
    <source>
        <dbReference type="EMBL" id="MDU0240377.1"/>
    </source>
</evidence>
<feature type="region of interest" description="Disordered" evidence="4">
    <location>
        <begin position="399"/>
        <end position="420"/>
    </location>
</feature>
<dbReference type="InterPro" id="IPR010998">
    <property type="entry name" value="Integrase_recombinase_N"/>
</dbReference>
<protein>
    <submittedName>
        <fullName evidence="6">Site-specific integrase</fullName>
    </submittedName>
</protein>
<evidence type="ECO:0000256" key="3">
    <source>
        <dbReference type="ARBA" id="ARBA00023172"/>
    </source>
</evidence>
<evidence type="ECO:0000259" key="5">
    <source>
        <dbReference type="PROSITE" id="PS51898"/>
    </source>
</evidence>
<dbReference type="InterPro" id="IPR002104">
    <property type="entry name" value="Integrase_catalytic"/>
</dbReference>
<dbReference type="InterPro" id="IPR011010">
    <property type="entry name" value="DNA_brk_join_enz"/>
</dbReference>
<dbReference type="SUPFAM" id="SSF56349">
    <property type="entry name" value="DNA breaking-rejoining enzymes"/>
    <property type="match status" value="1"/>
</dbReference>
<evidence type="ECO:0000256" key="1">
    <source>
        <dbReference type="ARBA" id="ARBA00008857"/>
    </source>
</evidence>
<evidence type="ECO:0000256" key="4">
    <source>
        <dbReference type="SAM" id="MobiDB-lite"/>
    </source>
</evidence>
<dbReference type="Proteomes" id="UP001181239">
    <property type="component" value="Unassembled WGS sequence"/>
</dbReference>
<dbReference type="PROSITE" id="PS51898">
    <property type="entry name" value="TYR_RECOMBINASE"/>
    <property type="match status" value="1"/>
</dbReference>
<dbReference type="GO" id="GO:0015074">
    <property type="term" value="P:DNA integration"/>
    <property type="evidence" value="ECO:0007669"/>
    <property type="project" value="InterPro"/>
</dbReference>
<organism evidence="6 7">
    <name type="scientific">Phocaeicola vulgatus</name>
    <name type="common">Bacteroides vulgatus</name>
    <dbReference type="NCBI Taxonomy" id="821"/>
    <lineage>
        <taxon>Bacteria</taxon>
        <taxon>Pseudomonadati</taxon>
        <taxon>Bacteroidota</taxon>
        <taxon>Bacteroidia</taxon>
        <taxon>Bacteroidales</taxon>
        <taxon>Bacteroidaceae</taxon>
        <taxon>Phocaeicola</taxon>
    </lineage>
</organism>
<dbReference type="Pfam" id="PF00589">
    <property type="entry name" value="Phage_integrase"/>
    <property type="match status" value="1"/>
</dbReference>
<comment type="similarity">
    <text evidence="1">Belongs to the 'phage' integrase family.</text>
</comment>
<gene>
    <name evidence="6" type="ORF">RVH43_06990</name>
</gene>
<dbReference type="Gene3D" id="1.10.150.130">
    <property type="match status" value="1"/>
</dbReference>
<keyword evidence="2" id="KW-0238">DNA-binding</keyword>
<feature type="domain" description="Tyr recombinase" evidence="5">
    <location>
        <begin position="219"/>
        <end position="387"/>
    </location>
</feature>
<dbReference type="Gene3D" id="1.10.443.10">
    <property type="entry name" value="Intergrase catalytic core"/>
    <property type="match status" value="1"/>
</dbReference>
<dbReference type="GO" id="GO:0003677">
    <property type="term" value="F:DNA binding"/>
    <property type="evidence" value="ECO:0007669"/>
    <property type="project" value="UniProtKB-KW"/>
</dbReference>
<dbReference type="EMBL" id="JAWDET010000006">
    <property type="protein sequence ID" value="MDU0240377.1"/>
    <property type="molecule type" value="Genomic_DNA"/>
</dbReference>
<dbReference type="InterPro" id="IPR025269">
    <property type="entry name" value="SAM-like_dom"/>
</dbReference>